<dbReference type="EMBL" id="JAOZYT010000122">
    <property type="protein sequence ID" value="MCW0524902.1"/>
    <property type="molecule type" value="Genomic_DNA"/>
</dbReference>
<dbReference type="AlphaFoldDB" id="A0AAP3ANF5"/>
<gene>
    <name evidence="2" type="ORF">OKE68_11350</name>
</gene>
<protein>
    <recommendedName>
        <fullName evidence="1">DUF6705 domain-containing protein</fullName>
    </recommendedName>
</protein>
<sequence>ILSYLLTVFLVNIVYTQQSIGTLKQLEDCVNRPNYQSEGCPDLEYLTYVKDVDNRLDKFVGIWKGTYNGKIYTFKFNKRIKYGSGKGLYRDLLIGRMQVQDSNGKVTYSTLSERNDDKIYFHGDNFQRNIYMMNLIINTECNDSGVVFMEVYSK</sequence>
<feature type="domain" description="DUF6705" evidence="1">
    <location>
        <begin position="5"/>
        <end position="143"/>
    </location>
</feature>
<reference evidence="2" key="1">
    <citation type="submission" date="2022-10" db="EMBL/GenBank/DDBJ databases">
        <title>Sifting through the core-genome to identify putative cross-protective antigens against Riemerella anatipestifer.</title>
        <authorList>
            <person name="Zheng X."/>
            <person name="Zhang W."/>
        </authorList>
    </citation>
    <scope>NUCLEOTIDE SEQUENCE</scope>
    <source>
        <strain evidence="2">ZWRA178</strain>
    </source>
</reference>
<dbReference type="Pfam" id="PF20448">
    <property type="entry name" value="DUF6705"/>
    <property type="match status" value="1"/>
</dbReference>
<evidence type="ECO:0000313" key="3">
    <source>
        <dbReference type="Proteomes" id="UP001207440"/>
    </source>
</evidence>
<name>A0AAP3ANF5_RIEAN</name>
<proteinExistence type="predicted"/>
<feature type="non-terminal residue" evidence="2">
    <location>
        <position position="1"/>
    </location>
</feature>
<dbReference type="Proteomes" id="UP001207440">
    <property type="component" value="Unassembled WGS sequence"/>
</dbReference>
<accession>A0AAP3ANF5</accession>
<organism evidence="2 3">
    <name type="scientific">Riemerella anatipestifer</name>
    <name type="common">Moraxella anatipestifer</name>
    <dbReference type="NCBI Taxonomy" id="34085"/>
    <lineage>
        <taxon>Bacteria</taxon>
        <taxon>Pseudomonadati</taxon>
        <taxon>Bacteroidota</taxon>
        <taxon>Flavobacteriia</taxon>
        <taxon>Flavobacteriales</taxon>
        <taxon>Weeksellaceae</taxon>
        <taxon>Riemerella</taxon>
    </lineage>
</organism>
<dbReference type="RefSeq" id="WP_253057644.1">
    <property type="nucleotide sequence ID" value="NZ_JAMXVT010000007.1"/>
</dbReference>
<evidence type="ECO:0000313" key="2">
    <source>
        <dbReference type="EMBL" id="MCW0524902.1"/>
    </source>
</evidence>
<evidence type="ECO:0000259" key="1">
    <source>
        <dbReference type="Pfam" id="PF20448"/>
    </source>
</evidence>
<comment type="caution">
    <text evidence="2">The sequence shown here is derived from an EMBL/GenBank/DDBJ whole genome shotgun (WGS) entry which is preliminary data.</text>
</comment>
<dbReference type="InterPro" id="IPR046551">
    <property type="entry name" value="DUF6705"/>
</dbReference>